<dbReference type="RefSeq" id="XP_004343928.1">
    <property type="nucleotide sequence ID" value="XM_004343878.2"/>
</dbReference>
<organism evidence="2 3">
    <name type="scientific">Capsaspora owczarzaki (strain ATCC 30864)</name>
    <dbReference type="NCBI Taxonomy" id="595528"/>
    <lineage>
        <taxon>Eukaryota</taxon>
        <taxon>Filasterea</taxon>
        <taxon>Capsaspora</taxon>
    </lineage>
</organism>
<keyword evidence="3" id="KW-1185">Reference proteome</keyword>
<reference evidence="3" key="1">
    <citation type="submission" date="2011-02" db="EMBL/GenBank/DDBJ databases">
        <title>The Genome Sequence of Capsaspora owczarzaki ATCC 30864.</title>
        <authorList>
            <person name="Russ C."/>
            <person name="Cuomo C."/>
            <person name="Burger G."/>
            <person name="Gray M.W."/>
            <person name="Holland P.W.H."/>
            <person name="King N."/>
            <person name="Lang F.B.F."/>
            <person name="Roger A.J."/>
            <person name="Ruiz-Trillo I."/>
            <person name="Young S.K."/>
            <person name="Zeng Q."/>
            <person name="Gargeya S."/>
            <person name="Alvarado L."/>
            <person name="Berlin A."/>
            <person name="Chapman S.B."/>
            <person name="Chen Z."/>
            <person name="Freedman E."/>
            <person name="Gellesch M."/>
            <person name="Goldberg J."/>
            <person name="Griggs A."/>
            <person name="Gujja S."/>
            <person name="Heilman E."/>
            <person name="Heiman D."/>
            <person name="Howarth C."/>
            <person name="Mehta T."/>
            <person name="Neiman D."/>
            <person name="Pearson M."/>
            <person name="Roberts A."/>
            <person name="Saif S."/>
            <person name="Shea T."/>
            <person name="Shenoy N."/>
            <person name="Sisk P."/>
            <person name="Stolte C."/>
            <person name="Sykes S."/>
            <person name="White J."/>
            <person name="Yandava C."/>
            <person name="Haas B."/>
            <person name="Nusbaum C."/>
            <person name="Birren B."/>
        </authorList>
    </citation>
    <scope>NUCLEOTIDE SEQUENCE</scope>
    <source>
        <strain evidence="3">ATCC 30864</strain>
    </source>
</reference>
<sequence length="479" mass="53031">MSWSLHRLKVLIGVAIAATLLALVLFASPASNANKTTGLDASSGSESQSSGFSSTNGGANVQAEDRIIAEAKRILAARGQRLTIESESESEPEPEAEPETDSNNDNNKKKPDAAKPAEPEPEPEKKPEPKPEPDPNAPPRRLTLVERPPLPGPDVVFPQKFRFDVPKIASIGTTPGARFRVQGTGKFSADLPQAIAATAAANSDKPIFDNTVFFYMAGHIRTLFHTGQGLQDFFASAKVPYLVFQHTWSETDHKELTWWHGAEDAAKPPAPYSVTNPGPTETFLLDLQLPFVKNLVTMVEDDDVVTKSGRMKVGRTILEGTNPRILASYFYTLRQVHALALEYVKTKTGHEMASDAIIFRLRPDLTIFPTDMEGVRTVLQRDPNTFFGTCHGQWDNWRKYLLSDLFFATTRQVLDKLAAVNIIQWLEDNAHDAEMQKVPERSFRLLLEEIGVKLMWIDSGIILWRGPQNSLVLPCPAVP</sequence>
<evidence type="ECO:0000256" key="1">
    <source>
        <dbReference type="SAM" id="MobiDB-lite"/>
    </source>
</evidence>
<dbReference type="AlphaFoldDB" id="A0A0D2X504"/>
<evidence type="ECO:0000313" key="2">
    <source>
        <dbReference type="EMBL" id="KJE96964.1"/>
    </source>
</evidence>
<protein>
    <submittedName>
        <fullName evidence="2">Uncharacterized protein</fullName>
    </submittedName>
</protein>
<name>A0A0D2X504_CAPO3</name>
<accession>A0A0D2X504</accession>
<feature type="compositionally biased region" description="Basic and acidic residues" evidence="1">
    <location>
        <begin position="106"/>
        <end position="133"/>
    </location>
</feature>
<dbReference type="PhylomeDB" id="A0A0D2X504"/>
<gene>
    <name evidence="2" type="ORF">CAOG_007204</name>
</gene>
<proteinExistence type="predicted"/>
<feature type="region of interest" description="Disordered" evidence="1">
    <location>
        <begin position="80"/>
        <end position="153"/>
    </location>
</feature>
<feature type="compositionally biased region" description="Acidic residues" evidence="1">
    <location>
        <begin position="86"/>
        <end position="102"/>
    </location>
</feature>
<feature type="region of interest" description="Disordered" evidence="1">
    <location>
        <begin position="37"/>
        <end position="60"/>
    </location>
</feature>
<dbReference type="Proteomes" id="UP000008743">
    <property type="component" value="Unassembled WGS sequence"/>
</dbReference>
<dbReference type="EMBL" id="KE346372">
    <property type="protein sequence ID" value="KJE96964.1"/>
    <property type="molecule type" value="Genomic_DNA"/>
</dbReference>
<feature type="compositionally biased region" description="Low complexity" evidence="1">
    <location>
        <begin position="38"/>
        <end position="58"/>
    </location>
</feature>
<evidence type="ECO:0000313" key="3">
    <source>
        <dbReference type="Proteomes" id="UP000008743"/>
    </source>
</evidence>
<dbReference type="InParanoid" id="A0A0D2X504"/>